<feature type="transmembrane region" description="Helical" evidence="8">
    <location>
        <begin position="82"/>
        <end position="103"/>
    </location>
</feature>
<dbReference type="InterPro" id="IPR026046">
    <property type="entry name" value="UBIAD1"/>
</dbReference>
<evidence type="ECO:0000256" key="5">
    <source>
        <dbReference type="ARBA" id="ARBA00022692"/>
    </source>
</evidence>
<feature type="transmembrane region" description="Helical" evidence="8">
    <location>
        <begin position="37"/>
        <end position="61"/>
    </location>
</feature>
<feature type="transmembrane region" description="Helical" evidence="8">
    <location>
        <begin position="273"/>
        <end position="294"/>
    </location>
</feature>
<dbReference type="GO" id="GO:0009234">
    <property type="term" value="P:menaquinone biosynthetic process"/>
    <property type="evidence" value="ECO:0007669"/>
    <property type="project" value="UniProtKB-UniRule"/>
</dbReference>
<gene>
    <name evidence="8" type="primary">menA</name>
    <name evidence="10" type="ORF">HGMM_OP3C507</name>
</gene>
<feature type="transmembrane region" description="Helical" evidence="8">
    <location>
        <begin position="12"/>
        <end position="31"/>
    </location>
</feature>
<keyword evidence="2 8" id="KW-0474">Menaquinone biosynthesis</keyword>
<evidence type="ECO:0000256" key="8">
    <source>
        <dbReference type="HAMAP-Rule" id="MF_01937"/>
    </source>
</evidence>
<protein>
    <recommendedName>
        <fullName evidence="8 9">1,4-dihydroxy-2-naphthoate octaprenyltransferase</fullName>
        <shortName evidence="8">DHNA-octaprenyltransferase</shortName>
        <ecNumber evidence="8 9">2.5.1.74</ecNumber>
    </recommendedName>
</protein>
<dbReference type="Gene3D" id="1.10.357.140">
    <property type="entry name" value="UbiA prenyltransferase"/>
    <property type="match status" value="1"/>
</dbReference>
<evidence type="ECO:0000313" key="10">
    <source>
        <dbReference type="EMBL" id="BAL59352.1"/>
    </source>
</evidence>
<evidence type="ECO:0000256" key="3">
    <source>
        <dbReference type="ARBA" id="ARBA00022475"/>
    </source>
</evidence>
<comment type="catalytic activity">
    <reaction evidence="8">
        <text>an all-trans-polyprenyl diphosphate + 1,4-dihydroxy-2-naphthoate + H(+) = a 2-demethylmenaquinol + CO2 + diphosphate</text>
        <dbReference type="Rhea" id="RHEA:26478"/>
        <dbReference type="Rhea" id="RHEA-COMP:9563"/>
        <dbReference type="Rhea" id="RHEA-COMP:9564"/>
        <dbReference type="ChEBI" id="CHEBI:11173"/>
        <dbReference type="ChEBI" id="CHEBI:15378"/>
        <dbReference type="ChEBI" id="CHEBI:16526"/>
        <dbReference type="ChEBI" id="CHEBI:33019"/>
        <dbReference type="ChEBI" id="CHEBI:55437"/>
        <dbReference type="ChEBI" id="CHEBI:58914"/>
        <dbReference type="EC" id="2.5.1.74"/>
    </reaction>
</comment>
<evidence type="ECO:0000256" key="4">
    <source>
        <dbReference type="ARBA" id="ARBA00022679"/>
    </source>
</evidence>
<keyword evidence="5 8" id="KW-0812">Transmembrane</keyword>
<comment type="function">
    <text evidence="8">Conversion of 1,4-dihydroxy-2-naphthoate (DHNA) to demethylmenaquinone (DMK).</text>
</comment>
<organism evidence="10">
    <name type="scientific">Acetithermum autotrophicum</name>
    <dbReference type="NCBI Taxonomy" id="1446466"/>
    <lineage>
        <taxon>Bacteria</taxon>
        <taxon>Candidatus Bipolaricaulota</taxon>
        <taxon>Candidatus Acetithermum</taxon>
    </lineage>
</organism>
<dbReference type="Gene3D" id="1.20.120.1780">
    <property type="entry name" value="UbiA prenyltransferase"/>
    <property type="match status" value="1"/>
</dbReference>
<sequence length="298" mass="32082">MNLTIWVLATRPWSFTMTAISVGVGGAVAALDGAFDVWLFLVTLIGAICVHGATNLINDYFDYKSGVDRPGAPTTLYRPHPLVQGLISPGAVLGVSLGLYGIAAIIGLYLVWVAGLGLLWFVLVGAVASFFYTAGPIKYKYIALGELSVFLMWGPLMVGGTYFVQTSSLSPNAVLISLPFGLLVALVLLANNLRDIDYDGSVGIKTLGTLLGQKRTLRLYQGLVLLAYLAVVLLIALRILSPWGLLVFFSAPIALRLIQTMQQQIPNDADARTAQLDTLFGIWLILGLVLQRVFPLSL</sequence>
<dbReference type="GO" id="GO:0046428">
    <property type="term" value="F:1,4-dihydroxy-2-naphthoate polyprenyltransferase activity"/>
    <property type="evidence" value="ECO:0007669"/>
    <property type="project" value="UniProtKB-UniRule"/>
</dbReference>
<dbReference type="PANTHER" id="PTHR13929:SF0">
    <property type="entry name" value="UBIA PRENYLTRANSFERASE DOMAIN-CONTAINING PROTEIN 1"/>
    <property type="match status" value="1"/>
</dbReference>
<comment type="subcellular location">
    <subcellularLocation>
        <location evidence="8">Cell membrane</location>
        <topology evidence="8">Multi-pass membrane protein</topology>
    </subcellularLocation>
    <subcellularLocation>
        <location evidence="1">Membrane</location>
        <topology evidence="1">Multi-pass membrane protein</topology>
    </subcellularLocation>
</comment>
<dbReference type="NCBIfam" id="TIGR00751">
    <property type="entry name" value="menA"/>
    <property type="match status" value="1"/>
</dbReference>
<dbReference type="InterPro" id="IPR004657">
    <property type="entry name" value="MenA"/>
</dbReference>
<dbReference type="Pfam" id="PF01040">
    <property type="entry name" value="UbiA"/>
    <property type="match status" value="1"/>
</dbReference>
<feature type="transmembrane region" description="Helical" evidence="8">
    <location>
        <begin position="141"/>
        <end position="163"/>
    </location>
</feature>
<reference evidence="10" key="2">
    <citation type="journal article" date="2012" name="PLoS ONE">
        <title>A Deeply Branching Thermophilic Bacterium with an Ancient Acetyl-CoA Pathway Dominates a Subsurface Ecosystem.</title>
        <authorList>
            <person name="Takami H."/>
            <person name="Noguchi H."/>
            <person name="Takaki Y."/>
            <person name="Uchiyama I."/>
            <person name="Toyoda A."/>
            <person name="Nishi S."/>
            <person name="Chee G.-J."/>
            <person name="Arai W."/>
            <person name="Nunoura T."/>
            <person name="Itoh T."/>
            <person name="Hattori M."/>
            <person name="Takai K."/>
        </authorList>
    </citation>
    <scope>NUCLEOTIDE SEQUENCE</scope>
</reference>
<keyword evidence="6 8" id="KW-1133">Transmembrane helix</keyword>
<dbReference type="InterPro" id="IPR000537">
    <property type="entry name" value="UbiA_prenyltransferase"/>
</dbReference>
<evidence type="ECO:0000256" key="7">
    <source>
        <dbReference type="ARBA" id="ARBA00023136"/>
    </source>
</evidence>
<dbReference type="PANTHER" id="PTHR13929">
    <property type="entry name" value="1,4-DIHYDROXY-2-NAPHTHOATE OCTAPRENYLTRANSFERASE"/>
    <property type="match status" value="1"/>
</dbReference>
<proteinExistence type="inferred from homology"/>
<accession>H5ST66</accession>
<feature type="transmembrane region" description="Helical" evidence="8">
    <location>
        <begin position="219"/>
        <end position="237"/>
    </location>
</feature>
<evidence type="ECO:0000256" key="2">
    <source>
        <dbReference type="ARBA" id="ARBA00022428"/>
    </source>
</evidence>
<evidence type="ECO:0000256" key="1">
    <source>
        <dbReference type="ARBA" id="ARBA00004141"/>
    </source>
</evidence>
<comment type="pathway">
    <text evidence="8">Quinol/quinone metabolism; menaquinone biosynthesis; menaquinol from 1,4-dihydroxy-2-naphthoate: step 1/2.</text>
</comment>
<dbReference type="EMBL" id="AP011802">
    <property type="protein sequence ID" value="BAL59352.1"/>
    <property type="molecule type" value="Genomic_DNA"/>
</dbReference>
<keyword evidence="7 8" id="KW-0472">Membrane</keyword>
<reference evidence="10" key="1">
    <citation type="journal article" date="2005" name="Environ. Microbiol.">
        <title>Genetic and functional properties of uncultivated thermophilic crenarchaeotes from a subsurface gold mine as revealed by analysis of genome fragments.</title>
        <authorList>
            <person name="Nunoura T."/>
            <person name="Hirayama H."/>
            <person name="Takami H."/>
            <person name="Oida H."/>
            <person name="Nishi S."/>
            <person name="Shimamura S."/>
            <person name="Suzuki Y."/>
            <person name="Inagaki F."/>
            <person name="Takai K."/>
            <person name="Nealson K.H."/>
            <person name="Horikoshi K."/>
        </authorList>
    </citation>
    <scope>NUCLEOTIDE SEQUENCE</scope>
</reference>
<name>H5ST66_ACEAU</name>
<keyword evidence="4 8" id="KW-0808">Transferase</keyword>
<dbReference type="InterPro" id="IPR044878">
    <property type="entry name" value="UbiA_sf"/>
</dbReference>
<feature type="transmembrane region" description="Helical" evidence="8">
    <location>
        <begin position="109"/>
        <end position="134"/>
    </location>
</feature>
<evidence type="ECO:0000256" key="9">
    <source>
        <dbReference type="NCBIfam" id="TIGR00751"/>
    </source>
</evidence>
<evidence type="ECO:0000256" key="6">
    <source>
        <dbReference type="ARBA" id="ARBA00022989"/>
    </source>
</evidence>
<dbReference type="EC" id="2.5.1.74" evidence="8 9"/>
<keyword evidence="3 8" id="KW-1003">Cell membrane</keyword>
<comment type="similarity">
    <text evidence="8">Belongs to the MenA family. Type 1 subfamily.</text>
</comment>
<feature type="transmembrane region" description="Helical" evidence="8">
    <location>
        <begin position="169"/>
        <end position="190"/>
    </location>
</feature>
<dbReference type="GO" id="GO:0042371">
    <property type="term" value="P:vitamin K biosynthetic process"/>
    <property type="evidence" value="ECO:0007669"/>
    <property type="project" value="TreeGrafter"/>
</dbReference>
<dbReference type="UniPathway" id="UPA00079">
    <property type="reaction ID" value="UER00168"/>
</dbReference>
<dbReference type="PIRSF" id="PIRSF005355">
    <property type="entry name" value="UBIAD1"/>
    <property type="match status" value="1"/>
</dbReference>
<feature type="transmembrane region" description="Helical" evidence="8">
    <location>
        <begin position="243"/>
        <end position="261"/>
    </location>
</feature>
<dbReference type="GO" id="GO:0005886">
    <property type="term" value="C:plasma membrane"/>
    <property type="evidence" value="ECO:0007669"/>
    <property type="project" value="UniProtKB-SubCell"/>
</dbReference>
<dbReference type="HAMAP" id="MF_01937">
    <property type="entry name" value="MenA_1"/>
    <property type="match status" value="1"/>
</dbReference>
<dbReference type="AlphaFoldDB" id="H5ST66"/>
<dbReference type="CDD" id="cd13962">
    <property type="entry name" value="PT_UbiA_UBIAD1"/>
    <property type="match status" value="1"/>
</dbReference>